<evidence type="ECO:0000313" key="1">
    <source>
        <dbReference type="Proteomes" id="UP000887578"/>
    </source>
</evidence>
<dbReference type="Proteomes" id="UP000887578">
    <property type="component" value="Unplaced"/>
</dbReference>
<name>A0A914QCJ7_9BILA</name>
<evidence type="ECO:0000313" key="2">
    <source>
        <dbReference type="WBParaSite" id="PDA_v2.g2942.t1"/>
    </source>
</evidence>
<reference evidence="2" key="1">
    <citation type="submission" date="2022-11" db="UniProtKB">
        <authorList>
            <consortium name="WormBaseParasite"/>
        </authorList>
    </citation>
    <scope>IDENTIFICATION</scope>
</reference>
<sequence length="96" mass="10797">MRDDSTALICHQCNGWNGHYKPGKTSVSTCDNRNNQCASPKFCVKIVDPIDPEYHYITYKADCWFENTILTNATITQTIDNKACYSWSDGGIPAKT</sequence>
<accession>A0A914QCJ7</accession>
<proteinExistence type="predicted"/>
<organism evidence="1 2">
    <name type="scientific">Panagrolaimus davidi</name>
    <dbReference type="NCBI Taxonomy" id="227884"/>
    <lineage>
        <taxon>Eukaryota</taxon>
        <taxon>Metazoa</taxon>
        <taxon>Ecdysozoa</taxon>
        <taxon>Nematoda</taxon>
        <taxon>Chromadorea</taxon>
        <taxon>Rhabditida</taxon>
        <taxon>Tylenchina</taxon>
        <taxon>Panagrolaimomorpha</taxon>
        <taxon>Panagrolaimoidea</taxon>
        <taxon>Panagrolaimidae</taxon>
        <taxon>Panagrolaimus</taxon>
    </lineage>
</organism>
<protein>
    <submittedName>
        <fullName evidence="2">Uncharacterized protein</fullName>
    </submittedName>
</protein>
<dbReference type="AlphaFoldDB" id="A0A914QCJ7"/>
<dbReference type="WBParaSite" id="PDA_v2.g2942.t1">
    <property type="protein sequence ID" value="PDA_v2.g2942.t1"/>
    <property type="gene ID" value="PDA_v2.g2942"/>
</dbReference>
<keyword evidence="1" id="KW-1185">Reference proteome</keyword>